<dbReference type="AlphaFoldDB" id="A0A084W6K5"/>
<organism evidence="1">
    <name type="scientific">Anopheles sinensis</name>
    <name type="common">Mosquito</name>
    <dbReference type="NCBI Taxonomy" id="74873"/>
    <lineage>
        <taxon>Eukaryota</taxon>
        <taxon>Metazoa</taxon>
        <taxon>Ecdysozoa</taxon>
        <taxon>Arthropoda</taxon>
        <taxon>Hexapoda</taxon>
        <taxon>Insecta</taxon>
        <taxon>Pterygota</taxon>
        <taxon>Neoptera</taxon>
        <taxon>Endopterygota</taxon>
        <taxon>Diptera</taxon>
        <taxon>Nematocera</taxon>
        <taxon>Culicoidea</taxon>
        <taxon>Culicidae</taxon>
        <taxon>Anophelinae</taxon>
        <taxon>Anopheles</taxon>
    </lineage>
</organism>
<dbReference type="VEuPathDB" id="VectorBase:ASIC013804"/>
<dbReference type="EnsemblMetazoa" id="ASIC013804-RA">
    <property type="protein sequence ID" value="ASIC013804-PA"/>
    <property type="gene ID" value="ASIC013804"/>
</dbReference>
<reference evidence="1 3" key="1">
    <citation type="journal article" date="2014" name="BMC Genomics">
        <title>Genome sequence of Anopheles sinensis provides insight into genetics basis of mosquito competence for malaria parasites.</title>
        <authorList>
            <person name="Zhou D."/>
            <person name="Zhang D."/>
            <person name="Ding G."/>
            <person name="Shi L."/>
            <person name="Hou Q."/>
            <person name="Ye Y."/>
            <person name="Xu Y."/>
            <person name="Zhou H."/>
            <person name="Xiong C."/>
            <person name="Li S."/>
            <person name="Yu J."/>
            <person name="Hong S."/>
            <person name="Yu X."/>
            <person name="Zou P."/>
            <person name="Chen C."/>
            <person name="Chang X."/>
            <person name="Wang W."/>
            <person name="Lv Y."/>
            <person name="Sun Y."/>
            <person name="Ma L."/>
            <person name="Shen B."/>
            <person name="Zhu C."/>
        </authorList>
    </citation>
    <scope>NUCLEOTIDE SEQUENCE [LARGE SCALE GENOMIC DNA]</scope>
</reference>
<dbReference type="EMBL" id="ATLV01020836">
    <property type="status" value="NOT_ANNOTATED_CDS"/>
    <property type="molecule type" value="Genomic_DNA"/>
</dbReference>
<name>A0A084W6K5_ANOSI</name>
<evidence type="ECO:0000313" key="2">
    <source>
        <dbReference type="EnsemblMetazoa" id="ASIC013804-PA"/>
    </source>
</evidence>
<proteinExistence type="predicted"/>
<keyword evidence="3" id="KW-1185">Reference proteome</keyword>
<gene>
    <name evidence="1" type="ORF">ZHAS_00013804</name>
</gene>
<sequence length="109" mass="12250">MCLFTYSHNLPPAGDEREKAIHFSQVEQNTHIHKPPKRTPRAVEVSALANDNGQPHARGNASIQEPMLVLMMMIPCHHGERICRSRSRNLSSPVDPIPSARLKYSSIFP</sequence>
<reference evidence="2" key="2">
    <citation type="submission" date="2020-05" db="UniProtKB">
        <authorList>
            <consortium name="EnsemblMetazoa"/>
        </authorList>
    </citation>
    <scope>IDENTIFICATION</scope>
</reference>
<accession>A0A084W6K5</accession>
<evidence type="ECO:0000313" key="1">
    <source>
        <dbReference type="EMBL" id="KFB45849.1"/>
    </source>
</evidence>
<protein>
    <submittedName>
        <fullName evidence="1 2">XRE family transcriptional regulator</fullName>
    </submittedName>
</protein>
<dbReference type="EMBL" id="KE525308">
    <property type="protein sequence ID" value="KFB45849.1"/>
    <property type="molecule type" value="Genomic_DNA"/>
</dbReference>
<dbReference type="Proteomes" id="UP000030765">
    <property type="component" value="Unassembled WGS sequence"/>
</dbReference>
<evidence type="ECO:0000313" key="3">
    <source>
        <dbReference type="Proteomes" id="UP000030765"/>
    </source>
</evidence>